<dbReference type="GO" id="GO:0005886">
    <property type="term" value="C:plasma membrane"/>
    <property type="evidence" value="ECO:0007669"/>
    <property type="project" value="TreeGrafter"/>
</dbReference>
<organism evidence="3 4">
    <name type="scientific">Ancylobacter defluvii</name>
    <dbReference type="NCBI Taxonomy" id="1282440"/>
    <lineage>
        <taxon>Bacteria</taxon>
        <taxon>Pseudomonadati</taxon>
        <taxon>Pseudomonadota</taxon>
        <taxon>Alphaproteobacteria</taxon>
        <taxon>Hyphomicrobiales</taxon>
        <taxon>Xanthobacteraceae</taxon>
        <taxon>Ancylobacter</taxon>
    </lineage>
</organism>
<evidence type="ECO:0000313" key="4">
    <source>
        <dbReference type="Proteomes" id="UP001143330"/>
    </source>
</evidence>
<dbReference type="InterPro" id="IPR050445">
    <property type="entry name" value="Bact_polysacc_biosynth/exp"/>
</dbReference>
<gene>
    <name evidence="3" type="ORF">GCM10017653_19900</name>
</gene>
<feature type="transmembrane region" description="Helical" evidence="2">
    <location>
        <begin position="361"/>
        <end position="381"/>
    </location>
</feature>
<reference evidence="3" key="1">
    <citation type="journal article" date="2014" name="Int. J. Syst. Evol. Microbiol.">
        <title>Complete genome sequence of Corynebacterium casei LMG S-19264T (=DSM 44701T), isolated from a smear-ripened cheese.</title>
        <authorList>
            <consortium name="US DOE Joint Genome Institute (JGI-PGF)"/>
            <person name="Walter F."/>
            <person name="Albersmeier A."/>
            <person name="Kalinowski J."/>
            <person name="Ruckert C."/>
        </authorList>
    </citation>
    <scope>NUCLEOTIDE SEQUENCE</scope>
    <source>
        <strain evidence="3">VKM B-2789</strain>
    </source>
</reference>
<evidence type="ECO:0000313" key="3">
    <source>
        <dbReference type="EMBL" id="GLK83920.1"/>
    </source>
</evidence>
<comment type="caution">
    <text evidence="3">The sequence shown here is derived from an EMBL/GenBank/DDBJ whole genome shotgun (WGS) entry which is preliminary data.</text>
</comment>
<keyword evidence="2" id="KW-1133">Transmembrane helix</keyword>
<dbReference type="AlphaFoldDB" id="A0A9W6NAT8"/>
<proteinExistence type="predicted"/>
<protein>
    <recommendedName>
        <fullName evidence="5">Capsular polysaccharide transport system permease protein</fullName>
    </recommendedName>
</protein>
<dbReference type="GO" id="GO:0004713">
    <property type="term" value="F:protein tyrosine kinase activity"/>
    <property type="evidence" value="ECO:0007669"/>
    <property type="project" value="TreeGrafter"/>
</dbReference>
<dbReference type="EMBL" id="BSFM01000011">
    <property type="protein sequence ID" value="GLK83920.1"/>
    <property type="molecule type" value="Genomic_DNA"/>
</dbReference>
<keyword evidence="4" id="KW-1185">Reference proteome</keyword>
<accession>A0A9W6NAT8</accession>
<keyword evidence="2" id="KW-0472">Membrane</keyword>
<dbReference type="Proteomes" id="UP001143330">
    <property type="component" value="Unassembled WGS sequence"/>
</dbReference>
<feature type="coiled-coil region" evidence="1">
    <location>
        <begin position="194"/>
        <end position="221"/>
    </location>
</feature>
<sequence length="389" mass="43549">MRNMAAGQRKAALFVRRMPWLAAPLQIVTRTSFLLCVVAPSILLTIYYLFIASSQYYSEARFAVRAGDTTSLDTVTALTGLPSVTQFQDSTIVVEYLKSRAIVEALEQKIQLSTLFNKSDVDWFSRLQVGAPIEETVSYWRRQVTTSVEMPSGIITVRVNAFSPEDAVTITRAVVDLSEQLVNQLGERARRDLISASEHEVARAEERLREARSALKDWRNDVGMLDPTTAAEGIQGLIATLKAEQLKLRQEISTGSRTLNANAPQLQLLKWREEATQEQIDILERQLTSPAGQGKNTISSVITRFEEIELNRTLAERMYTLAASNFERARINSERQQLYLNTFVQPSLADEPSGPKRTRNILLGILALICLWGGGTALIRFRQQLSGSK</sequence>
<dbReference type="PANTHER" id="PTHR32309">
    <property type="entry name" value="TYROSINE-PROTEIN KINASE"/>
    <property type="match status" value="1"/>
</dbReference>
<reference evidence="3" key="2">
    <citation type="submission" date="2023-01" db="EMBL/GenBank/DDBJ databases">
        <authorList>
            <person name="Sun Q."/>
            <person name="Evtushenko L."/>
        </authorList>
    </citation>
    <scope>NUCLEOTIDE SEQUENCE</scope>
    <source>
        <strain evidence="3">VKM B-2789</strain>
    </source>
</reference>
<evidence type="ECO:0008006" key="5">
    <source>
        <dbReference type="Google" id="ProtNLM"/>
    </source>
</evidence>
<evidence type="ECO:0000256" key="2">
    <source>
        <dbReference type="SAM" id="Phobius"/>
    </source>
</evidence>
<keyword evidence="1" id="KW-0175">Coiled coil</keyword>
<name>A0A9W6NAT8_9HYPH</name>
<keyword evidence="2" id="KW-0812">Transmembrane</keyword>
<evidence type="ECO:0000256" key="1">
    <source>
        <dbReference type="SAM" id="Coils"/>
    </source>
</evidence>
<dbReference type="PANTHER" id="PTHR32309:SF13">
    <property type="entry name" value="FERRIC ENTEROBACTIN TRANSPORT PROTEIN FEPE"/>
    <property type="match status" value="1"/>
</dbReference>
<feature type="transmembrane region" description="Helical" evidence="2">
    <location>
        <begin position="21"/>
        <end position="50"/>
    </location>
</feature>